<keyword evidence="1" id="KW-0472">Membrane</keyword>
<name>A0A815FRQ7_9BILA</name>
<dbReference type="Gene3D" id="1.20.140.150">
    <property type="match status" value="1"/>
</dbReference>
<proteinExistence type="predicted"/>
<feature type="transmembrane region" description="Helical" evidence="1">
    <location>
        <begin position="28"/>
        <end position="56"/>
    </location>
</feature>
<evidence type="ECO:0000313" key="2">
    <source>
        <dbReference type="EMBL" id="CAF1327609.1"/>
    </source>
</evidence>
<feature type="non-terminal residue" evidence="2">
    <location>
        <position position="1"/>
    </location>
</feature>
<keyword evidence="4" id="KW-1185">Reference proteome</keyword>
<dbReference type="Proteomes" id="UP000663829">
    <property type="component" value="Unassembled WGS sequence"/>
</dbReference>
<keyword evidence="1" id="KW-1133">Transmembrane helix</keyword>
<sequence length="285" mass="30832">VGEGFWQRFLERLVMYRTTTIVDPASRVIAVAAGVFGFIALVLAIVGTATPSWYYINISGNTQYYNFFTQCVGSLVNDTSQCVDMQRNTNLGLITQHAGALAVVGLIFLGCGTIIAFAMACMQFSGILSLISPILLFLASLFMLASLAEGSRVTLYNSYSANLFQTAHLLTFFSMGLAAFAAGEYFLNQGLSAVLGAIGSRGIQDIFSGFTSQITTLVQDGQTALNGVVSNLTQIVSGVLDASKTTLGTITRSIDGSWFECIELTRINNQRFTWNNHRWSLKKVG</sequence>
<dbReference type="EMBL" id="CAJNOQ010013729">
    <property type="protein sequence ID" value="CAF1327609.1"/>
    <property type="molecule type" value="Genomic_DNA"/>
</dbReference>
<keyword evidence="1" id="KW-0812">Transmembrane</keyword>
<evidence type="ECO:0000313" key="4">
    <source>
        <dbReference type="Proteomes" id="UP000663829"/>
    </source>
</evidence>
<dbReference type="EMBL" id="CAJOBC010051250">
    <property type="protein sequence ID" value="CAF4178497.1"/>
    <property type="molecule type" value="Genomic_DNA"/>
</dbReference>
<dbReference type="Proteomes" id="UP000681722">
    <property type="component" value="Unassembled WGS sequence"/>
</dbReference>
<evidence type="ECO:0000313" key="3">
    <source>
        <dbReference type="EMBL" id="CAF4178497.1"/>
    </source>
</evidence>
<accession>A0A815FRQ7</accession>
<feature type="transmembrane region" description="Helical" evidence="1">
    <location>
        <begin position="167"/>
        <end position="187"/>
    </location>
</feature>
<feature type="transmembrane region" description="Helical" evidence="1">
    <location>
        <begin position="98"/>
        <end position="120"/>
    </location>
</feature>
<comment type="caution">
    <text evidence="2">The sequence shown here is derived from an EMBL/GenBank/DDBJ whole genome shotgun (WGS) entry which is preliminary data.</text>
</comment>
<gene>
    <name evidence="2" type="ORF">GPM918_LOCUS29785</name>
    <name evidence="3" type="ORF">SRO942_LOCUS30379</name>
</gene>
<evidence type="ECO:0000256" key="1">
    <source>
        <dbReference type="SAM" id="Phobius"/>
    </source>
</evidence>
<protein>
    <submittedName>
        <fullName evidence="2">Uncharacterized protein</fullName>
    </submittedName>
</protein>
<dbReference type="OrthoDB" id="10040742at2759"/>
<dbReference type="AlphaFoldDB" id="A0A815FRQ7"/>
<reference evidence="2" key="1">
    <citation type="submission" date="2021-02" db="EMBL/GenBank/DDBJ databases">
        <authorList>
            <person name="Nowell W R."/>
        </authorList>
    </citation>
    <scope>NUCLEOTIDE SEQUENCE</scope>
</reference>
<feature type="transmembrane region" description="Helical" evidence="1">
    <location>
        <begin position="127"/>
        <end position="147"/>
    </location>
</feature>
<organism evidence="2 4">
    <name type="scientific">Didymodactylos carnosus</name>
    <dbReference type="NCBI Taxonomy" id="1234261"/>
    <lineage>
        <taxon>Eukaryota</taxon>
        <taxon>Metazoa</taxon>
        <taxon>Spiralia</taxon>
        <taxon>Gnathifera</taxon>
        <taxon>Rotifera</taxon>
        <taxon>Eurotatoria</taxon>
        <taxon>Bdelloidea</taxon>
        <taxon>Philodinida</taxon>
        <taxon>Philodinidae</taxon>
        <taxon>Didymodactylos</taxon>
    </lineage>
</organism>